<organism evidence="1 2">
    <name type="scientific">Trichonephila clavata</name>
    <name type="common">Joro spider</name>
    <name type="synonym">Nephila clavata</name>
    <dbReference type="NCBI Taxonomy" id="2740835"/>
    <lineage>
        <taxon>Eukaryota</taxon>
        <taxon>Metazoa</taxon>
        <taxon>Ecdysozoa</taxon>
        <taxon>Arthropoda</taxon>
        <taxon>Chelicerata</taxon>
        <taxon>Arachnida</taxon>
        <taxon>Araneae</taxon>
        <taxon>Araneomorphae</taxon>
        <taxon>Entelegynae</taxon>
        <taxon>Araneoidea</taxon>
        <taxon>Nephilidae</taxon>
        <taxon>Trichonephila</taxon>
    </lineage>
</organism>
<sequence length="72" mass="8241">MNVLAMMKEEAKKALSIVLCSGTSRKVEKWDQIVRFPVSHDLVEIESSSVFEQIEASILRALTWISNRKFQS</sequence>
<proteinExistence type="predicted"/>
<dbReference type="Proteomes" id="UP000887116">
    <property type="component" value="Unassembled WGS sequence"/>
</dbReference>
<evidence type="ECO:0000313" key="1">
    <source>
        <dbReference type="EMBL" id="GFQ64612.1"/>
    </source>
</evidence>
<dbReference type="EMBL" id="BMAO01000129">
    <property type="protein sequence ID" value="GFQ64612.1"/>
    <property type="molecule type" value="Genomic_DNA"/>
</dbReference>
<reference evidence="1" key="1">
    <citation type="submission" date="2020-07" db="EMBL/GenBank/DDBJ databases">
        <title>Multicomponent nature underlies the extraordinary mechanical properties of spider dragline silk.</title>
        <authorList>
            <person name="Kono N."/>
            <person name="Nakamura H."/>
            <person name="Mori M."/>
            <person name="Yoshida Y."/>
            <person name="Ohtoshi R."/>
            <person name="Malay A.D."/>
            <person name="Moran D.A.P."/>
            <person name="Tomita M."/>
            <person name="Numata K."/>
            <person name="Arakawa K."/>
        </authorList>
    </citation>
    <scope>NUCLEOTIDE SEQUENCE</scope>
</reference>
<comment type="caution">
    <text evidence="1">The sequence shown here is derived from an EMBL/GenBank/DDBJ whole genome shotgun (WGS) entry which is preliminary data.</text>
</comment>
<keyword evidence="2" id="KW-1185">Reference proteome</keyword>
<accession>A0A8X6EY71</accession>
<gene>
    <name evidence="1" type="ORF">TNCT_58201</name>
</gene>
<evidence type="ECO:0000313" key="2">
    <source>
        <dbReference type="Proteomes" id="UP000887116"/>
    </source>
</evidence>
<protein>
    <submittedName>
        <fullName evidence="1">Uncharacterized protein</fullName>
    </submittedName>
</protein>
<dbReference type="AlphaFoldDB" id="A0A8X6EY71"/>
<name>A0A8X6EY71_TRICU</name>